<dbReference type="SUPFAM" id="SSF48557">
    <property type="entry name" value="L-aspartase-like"/>
    <property type="match status" value="1"/>
</dbReference>
<gene>
    <name evidence="3" type="ORF">SAMN04488021_11651</name>
</gene>
<name>A0A1I3APW5_9RHOB</name>
<organism evidence="3 4">
    <name type="scientific">Paracoccus aminovorans</name>
    <dbReference type="NCBI Taxonomy" id="34004"/>
    <lineage>
        <taxon>Bacteria</taxon>
        <taxon>Pseudomonadati</taxon>
        <taxon>Pseudomonadota</taxon>
        <taxon>Alphaproteobacteria</taxon>
        <taxon>Rhodobacterales</taxon>
        <taxon>Paracoccaceae</taxon>
        <taxon>Paracoccus</taxon>
    </lineage>
</organism>
<dbReference type="SMART" id="SM00998">
    <property type="entry name" value="ADSL_C"/>
    <property type="match status" value="1"/>
</dbReference>
<dbReference type="STRING" id="34004.SAMN04488021_11651"/>
<dbReference type="AlphaFoldDB" id="A0A1I3APW5"/>
<dbReference type="Proteomes" id="UP000183635">
    <property type="component" value="Unassembled WGS sequence"/>
</dbReference>
<dbReference type="GO" id="GO:0016853">
    <property type="term" value="F:isomerase activity"/>
    <property type="evidence" value="ECO:0007669"/>
    <property type="project" value="UniProtKB-KW"/>
</dbReference>
<dbReference type="PRINTS" id="PR00149">
    <property type="entry name" value="FUMRATELYASE"/>
</dbReference>
<dbReference type="InterPro" id="IPR019468">
    <property type="entry name" value="AdenyloSucc_lyase_C"/>
</dbReference>
<sequence>MPAAPADSVLFSGLLGDAETARFFTDEASLAAMIRVEAALAQVQGRLGTIPAASAEAIAAACAEMRLSPADLAAATAENGVPVPGLVSAMRKAMGQPNHAQYLHWGATSQDVMDTALALRLREVLDLWETRLRGLIACLGVMAQAEAAQPMAARTYGQLATPTSFGAVVAGWGWPLLDHLRDLGRLRRAVLCVSLSGAAGTLSAMGPQGAQIRAGLAEALALHDRGHSWHSDRAGTGALAGWIAGLAASLGKMGEDLLLLTQSGLALVVISGGGASSTMPQKQNPVAPSALVALARHAIGLSAVLTGAGLHRQQRDGAAWFTEWLTLPQICIDAGRILQLAADATARLTPLPEAMRADLEADGGVIHAEALTFALTEAAGLPRPEAAAQVKDLCARAKAARRPLLAEVAEAFPGHDWTALVAARTLGEAPAEARAFARAAGVLKEG</sequence>
<evidence type="ECO:0000313" key="4">
    <source>
        <dbReference type="Proteomes" id="UP000183635"/>
    </source>
</evidence>
<comment type="similarity">
    <text evidence="1">Belongs to the class-II fumarase/aspartase family.</text>
</comment>
<keyword evidence="3" id="KW-0413">Isomerase</keyword>
<dbReference type="InterPro" id="IPR022761">
    <property type="entry name" value="Fumarate_lyase_N"/>
</dbReference>
<dbReference type="EMBL" id="FOPU01000016">
    <property type="protein sequence ID" value="SFH52208.1"/>
    <property type="molecule type" value="Genomic_DNA"/>
</dbReference>
<dbReference type="PANTHER" id="PTHR43172">
    <property type="entry name" value="ADENYLOSUCCINATE LYASE"/>
    <property type="match status" value="1"/>
</dbReference>
<dbReference type="Pfam" id="PF00206">
    <property type="entry name" value="Lyase_1"/>
    <property type="match status" value="1"/>
</dbReference>
<accession>A0A1I3APW5</accession>
<keyword evidence="4" id="KW-1185">Reference proteome</keyword>
<protein>
    <submittedName>
        <fullName evidence="3">3-carboxy-cis,cis-muconate cycloisomerase</fullName>
    </submittedName>
</protein>
<evidence type="ECO:0000259" key="2">
    <source>
        <dbReference type="SMART" id="SM00998"/>
    </source>
</evidence>
<dbReference type="InterPro" id="IPR008948">
    <property type="entry name" value="L-Aspartase-like"/>
</dbReference>
<dbReference type="InterPro" id="IPR000362">
    <property type="entry name" value="Fumarate_lyase_fam"/>
</dbReference>
<proteinExistence type="inferred from homology"/>
<dbReference type="RefSeq" id="WP_074967916.1">
    <property type="nucleotide sequence ID" value="NZ_CBCRYP010000016.1"/>
</dbReference>
<dbReference type="PANTHER" id="PTHR43172:SF2">
    <property type="entry name" value="ADENYLOSUCCINATE LYASE C-TERMINAL DOMAIN-CONTAINING PROTEIN"/>
    <property type="match status" value="1"/>
</dbReference>
<evidence type="ECO:0000256" key="1">
    <source>
        <dbReference type="ARBA" id="ARBA00034772"/>
    </source>
</evidence>
<evidence type="ECO:0000313" key="3">
    <source>
        <dbReference type="EMBL" id="SFH52208.1"/>
    </source>
</evidence>
<dbReference type="OrthoDB" id="9768878at2"/>
<feature type="domain" description="Adenylosuccinate lyase C-terminal" evidence="2">
    <location>
        <begin position="363"/>
        <end position="437"/>
    </location>
</feature>
<reference evidence="3 4" key="1">
    <citation type="submission" date="2016-10" db="EMBL/GenBank/DDBJ databases">
        <authorList>
            <person name="de Groot N.N."/>
        </authorList>
    </citation>
    <scope>NUCLEOTIDE SEQUENCE [LARGE SCALE GENOMIC DNA]</scope>
    <source>
        <strain evidence="3 4">DSM 8537</strain>
    </source>
</reference>
<dbReference type="Gene3D" id="1.20.200.10">
    <property type="entry name" value="Fumarase/aspartase (Central domain)"/>
    <property type="match status" value="1"/>
</dbReference>